<feature type="compositionally biased region" description="Gly residues" evidence="1">
    <location>
        <begin position="20"/>
        <end position="29"/>
    </location>
</feature>
<evidence type="ECO:0000313" key="2">
    <source>
        <dbReference type="EMBL" id="KAL2723046.1"/>
    </source>
</evidence>
<name>A0ABD2AR20_VESMC</name>
<dbReference type="Proteomes" id="UP001607303">
    <property type="component" value="Unassembled WGS sequence"/>
</dbReference>
<evidence type="ECO:0000313" key="3">
    <source>
        <dbReference type="Proteomes" id="UP001607303"/>
    </source>
</evidence>
<comment type="caution">
    <text evidence="2">The sequence shown here is derived from an EMBL/GenBank/DDBJ whole genome shotgun (WGS) entry which is preliminary data.</text>
</comment>
<gene>
    <name evidence="2" type="ORF">V1477_019637</name>
</gene>
<protein>
    <submittedName>
        <fullName evidence="2">Uncharacterized protein</fullName>
    </submittedName>
</protein>
<feature type="region of interest" description="Disordered" evidence="1">
    <location>
        <begin position="1"/>
        <end position="56"/>
    </location>
</feature>
<sequence length="82" mass="7726">MSSNVAPIVPNRANNRGGSREAGGGGGGDGDGDGDGDGGGGGDSGGGGGGIGCGEEEGVRKGWLARSYYRINSDPKAAASDA</sequence>
<proteinExistence type="predicted"/>
<dbReference type="EMBL" id="JAYRBN010000115">
    <property type="protein sequence ID" value="KAL2723046.1"/>
    <property type="molecule type" value="Genomic_DNA"/>
</dbReference>
<keyword evidence="3" id="KW-1185">Reference proteome</keyword>
<accession>A0ABD2AR20</accession>
<feature type="compositionally biased region" description="Gly residues" evidence="1">
    <location>
        <begin position="37"/>
        <end position="53"/>
    </location>
</feature>
<reference evidence="2 3" key="1">
    <citation type="journal article" date="2024" name="Ann. Entomol. Soc. Am.">
        <title>Genomic analyses of the southern and eastern yellowjacket wasps (Hymenoptera: Vespidae) reveal evolutionary signatures of social life.</title>
        <authorList>
            <person name="Catto M.A."/>
            <person name="Caine P.B."/>
            <person name="Orr S.E."/>
            <person name="Hunt B.G."/>
            <person name="Goodisman M.A.D."/>
        </authorList>
    </citation>
    <scope>NUCLEOTIDE SEQUENCE [LARGE SCALE GENOMIC DNA]</scope>
    <source>
        <strain evidence="2">232</strain>
        <tissue evidence="2">Head and thorax</tissue>
    </source>
</reference>
<organism evidence="2 3">
    <name type="scientific">Vespula maculifrons</name>
    <name type="common">Eastern yellow jacket</name>
    <name type="synonym">Wasp</name>
    <dbReference type="NCBI Taxonomy" id="7453"/>
    <lineage>
        <taxon>Eukaryota</taxon>
        <taxon>Metazoa</taxon>
        <taxon>Ecdysozoa</taxon>
        <taxon>Arthropoda</taxon>
        <taxon>Hexapoda</taxon>
        <taxon>Insecta</taxon>
        <taxon>Pterygota</taxon>
        <taxon>Neoptera</taxon>
        <taxon>Endopterygota</taxon>
        <taxon>Hymenoptera</taxon>
        <taxon>Apocrita</taxon>
        <taxon>Aculeata</taxon>
        <taxon>Vespoidea</taxon>
        <taxon>Vespidae</taxon>
        <taxon>Vespinae</taxon>
        <taxon>Vespula</taxon>
    </lineage>
</organism>
<dbReference type="AlphaFoldDB" id="A0ABD2AR20"/>
<evidence type="ECO:0000256" key="1">
    <source>
        <dbReference type="SAM" id="MobiDB-lite"/>
    </source>
</evidence>